<reference evidence="1 2" key="3">
    <citation type="journal article" date="2022" name="Microbiol. Spectr.">
        <title>Folding features and dynamics of 3D genome architecture in plant fungal pathogens.</title>
        <authorList>
            <person name="Xia C."/>
        </authorList>
    </citation>
    <scope>NUCLEOTIDE SEQUENCE [LARGE SCALE GENOMIC DNA]</scope>
    <source>
        <strain evidence="1 2">93-210</strain>
    </source>
</reference>
<dbReference type="EMBL" id="CM045870">
    <property type="protein sequence ID" value="KAI7953318.1"/>
    <property type="molecule type" value="Genomic_DNA"/>
</dbReference>
<name>A0ACC0EFS1_9BASI</name>
<comment type="caution">
    <text evidence="1">The sequence shown here is derived from an EMBL/GenBank/DDBJ whole genome shotgun (WGS) entry which is preliminary data.</text>
</comment>
<protein>
    <submittedName>
        <fullName evidence="1">Uncharacterized protein</fullName>
    </submittedName>
</protein>
<gene>
    <name evidence="1" type="ORF">MJO28_005865</name>
</gene>
<reference evidence="2" key="1">
    <citation type="journal article" date="2018" name="BMC Genomics">
        <title>Genomic insights into host adaptation between the wheat stripe rust pathogen (Puccinia striiformis f. sp. tritici) and the barley stripe rust pathogen (Puccinia striiformis f. sp. hordei).</title>
        <authorList>
            <person name="Xia C."/>
            <person name="Wang M."/>
            <person name="Yin C."/>
            <person name="Cornejo O.E."/>
            <person name="Hulbert S.H."/>
            <person name="Chen X."/>
        </authorList>
    </citation>
    <scope>NUCLEOTIDE SEQUENCE [LARGE SCALE GENOMIC DNA]</scope>
    <source>
        <strain evidence="2">93-210</strain>
    </source>
</reference>
<evidence type="ECO:0000313" key="1">
    <source>
        <dbReference type="EMBL" id="KAI7953318.1"/>
    </source>
</evidence>
<dbReference type="Proteomes" id="UP001060170">
    <property type="component" value="Chromosome 6"/>
</dbReference>
<accession>A0ACC0EFS1</accession>
<sequence length="1060" mass="120040">MSETRREPVVCHCHRCSRLQFRKRDGNWASGAIVSSATKISHAAVDTQMVARFQTSRDSDDDEDEDEDDDDDSPQSPKKINHSESPHVRRLNNDIEQIHLSSRHPGPNRSEVYDCSRFYKFTLKNVDPAVLHMSLLAAMLSVFDHVSVATSSWFLKSGKELLTLAASGGLGDRDNDQGLNLLQENTLDALPSDIRTVLARLQIEPTLVTVICCPSCWAMYPKPAPREDDAPETAAQTAQKNAPKIPAAPTGPTRCINKVFPKEDGARVKQLREAPSECGAELYRLKKASWSPIKPYAYQSLYDWLGRLFSRPEIEPALEKIAALAVEPFDPTYEATDIHHSKIWKEFLGPDGTQYTKQPENLTFGMFMDGINPYGKSTKSASIHFIIMVCYSLPLELRYQPQNVFIVGIAPGPKETSLEQINWILRPIVEQLKVLWDTGLTLSQTVLHPRGRRVRAAILPFFADLPALRRGLGFASPMATRMCSYCLLPKQEIKNLKPETWPLRDLEVHRHWAIKSRDAKNLEVRQEILLDHGVRYSVMLELPYWDVLQYHVVDSMHNLLLGLSKWHCQRFWCMADVAEEEEPEKIPKLDVNGMRRDVTHRTLAALVAQSDSDSDNNGVPFNQMEFASTESSDNSFSPFLEAEGWGTGAWIRPTEGKTILDRDALAFINKRLPRIRYPTWVKQPIPVLGKASFGSLKADEWRNLIVIQLPLLLPVYWAAGGPPARSLFRNFAHLVSMVNLALKRLMNIDKAEKYRQHTLAYLESCLLLFPDVDLAPNHHMSIHLADCLAKFGPSRAWWSFSMERLMGRILKAAHNNRLGQLEITFLTNFCRIGNLQAVLSASETYPAQLMPFINQLKAFHDPIHVEAETIPKRRQGSLDSSTLQILVKRLNDLFPCPTGATWLSSDAWAKKRKAEASKFLSVASRIKTLSSCVINEVRFSTYKENPSNSVIVLQPGCAPQYSIIEQIFQHWRTLGNGTSTADIWLVTRPLLPCSFPNPFAGLQDFEVGVELRTFQTDETDTLYINHTQEVLAHCAWIKYRPSEIIRHIKKECIALVSLER</sequence>
<organism evidence="1 2">
    <name type="scientific">Puccinia striiformis f. sp. tritici</name>
    <dbReference type="NCBI Taxonomy" id="168172"/>
    <lineage>
        <taxon>Eukaryota</taxon>
        <taxon>Fungi</taxon>
        <taxon>Dikarya</taxon>
        <taxon>Basidiomycota</taxon>
        <taxon>Pucciniomycotina</taxon>
        <taxon>Pucciniomycetes</taxon>
        <taxon>Pucciniales</taxon>
        <taxon>Pucciniaceae</taxon>
        <taxon>Puccinia</taxon>
    </lineage>
</organism>
<reference evidence="2" key="2">
    <citation type="journal article" date="2018" name="Mol. Plant Microbe Interact.">
        <title>Genome sequence resources for the wheat stripe rust pathogen (Puccinia striiformis f. sp. tritici) and the barley stripe rust pathogen (Puccinia striiformis f. sp. hordei).</title>
        <authorList>
            <person name="Xia C."/>
            <person name="Wang M."/>
            <person name="Yin C."/>
            <person name="Cornejo O.E."/>
            <person name="Hulbert S.H."/>
            <person name="Chen X."/>
        </authorList>
    </citation>
    <scope>NUCLEOTIDE SEQUENCE [LARGE SCALE GENOMIC DNA]</scope>
    <source>
        <strain evidence="2">93-210</strain>
    </source>
</reference>
<evidence type="ECO:0000313" key="2">
    <source>
        <dbReference type="Proteomes" id="UP001060170"/>
    </source>
</evidence>
<proteinExistence type="predicted"/>
<keyword evidence="2" id="KW-1185">Reference proteome</keyword>